<dbReference type="InterPro" id="IPR002110">
    <property type="entry name" value="Ankyrin_rpt"/>
</dbReference>
<dbReference type="OrthoDB" id="546633at2759"/>
<dbReference type="InterPro" id="IPR036770">
    <property type="entry name" value="Ankyrin_rpt-contain_sf"/>
</dbReference>
<evidence type="ECO:0000313" key="3">
    <source>
        <dbReference type="Proteomes" id="UP000054498"/>
    </source>
</evidence>
<feature type="repeat" description="ANK" evidence="1">
    <location>
        <begin position="145"/>
        <end position="170"/>
    </location>
</feature>
<feature type="repeat" description="ANK" evidence="1">
    <location>
        <begin position="197"/>
        <end position="229"/>
    </location>
</feature>
<dbReference type="KEGG" id="mng:MNEG_4875"/>
<sequence>MGAEQSSCGVKTEGRRLLKAVEDGHVADVGAALRHNLGFVYWSTFSGGNTVWHKAAKSGQLGILKAMAHAVESAYSAPKDTEEGHQLQALLKVGPSPQEAVKRLVNLVNFKRCTPLMLAAARGHTEVVKWLLQQGAMLLIHDRIRHQTALHYAIIGGNIDCVRLLLGAAAHTAPAAPGTAQRGPTERQLLLSSANHAGLTALHYAVHEERYDAMKLLLSSGADINAQAEYPDLDWASVNAGDTPMHVAAAKGSIEAIRILLKGFVETSGLLCPEHAPPRHIRDPRGVRNDYGRLPYHLAMRKQFTWLSELLDPSVPVSCCACRALL</sequence>
<dbReference type="Pfam" id="PF12796">
    <property type="entry name" value="Ank_2"/>
    <property type="match status" value="1"/>
</dbReference>
<evidence type="ECO:0000313" key="2">
    <source>
        <dbReference type="EMBL" id="KIZ03080.1"/>
    </source>
</evidence>
<dbReference type="PROSITE" id="PS50297">
    <property type="entry name" value="ANK_REP_REGION"/>
    <property type="match status" value="4"/>
</dbReference>
<dbReference type="PRINTS" id="PR01415">
    <property type="entry name" value="ANKYRIN"/>
</dbReference>
<reference evidence="2 3" key="1">
    <citation type="journal article" date="2013" name="BMC Genomics">
        <title>Reconstruction of the lipid metabolism for the microalga Monoraphidium neglectum from its genome sequence reveals characteristics suitable for biofuel production.</title>
        <authorList>
            <person name="Bogen C."/>
            <person name="Al-Dilaimi A."/>
            <person name="Albersmeier A."/>
            <person name="Wichmann J."/>
            <person name="Grundmann M."/>
            <person name="Rupp O."/>
            <person name="Lauersen K.J."/>
            <person name="Blifernez-Klassen O."/>
            <person name="Kalinowski J."/>
            <person name="Goesmann A."/>
            <person name="Mussgnug J.H."/>
            <person name="Kruse O."/>
        </authorList>
    </citation>
    <scope>NUCLEOTIDE SEQUENCE [LARGE SCALE GENOMIC DNA]</scope>
    <source>
        <strain evidence="2 3">SAG 48.87</strain>
    </source>
</reference>
<keyword evidence="1" id="KW-0040">ANK repeat</keyword>
<dbReference type="RefSeq" id="XP_013902099.1">
    <property type="nucleotide sequence ID" value="XM_014046645.1"/>
</dbReference>
<feature type="repeat" description="ANK" evidence="1">
    <location>
        <begin position="111"/>
        <end position="143"/>
    </location>
</feature>
<dbReference type="SMART" id="SM00248">
    <property type="entry name" value="ANK"/>
    <property type="match status" value="5"/>
</dbReference>
<dbReference type="AlphaFoldDB" id="A0A0D2MJ95"/>
<feature type="repeat" description="ANK" evidence="1">
    <location>
        <begin position="240"/>
        <end position="262"/>
    </location>
</feature>
<dbReference type="PANTHER" id="PTHR24121:SF21">
    <property type="entry name" value="ANKYRIN REPEAT FAMILY PROTEIN"/>
    <property type="match status" value="1"/>
</dbReference>
<keyword evidence="3" id="KW-1185">Reference proteome</keyword>
<name>A0A0D2MJ95_9CHLO</name>
<protein>
    <submittedName>
        <fullName evidence="2">Uncharacterized protein</fullName>
    </submittedName>
</protein>
<organism evidence="2 3">
    <name type="scientific">Monoraphidium neglectum</name>
    <dbReference type="NCBI Taxonomy" id="145388"/>
    <lineage>
        <taxon>Eukaryota</taxon>
        <taxon>Viridiplantae</taxon>
        <taxon>Chlorophyta</taxon>
        <taxon>core chlorophytes</taxon>
        <taxon>Chlorophyceae</taxon>
        <taxon>CS clade</taxon>
        <taxon>Sphaeropleales</taxon>
        <taxon>Selenastraceae</taxon>
        <taxon>Monoraphidium</taxon>
    </lineage>
</organism>
<evidence type="ECO:0000256" key="1">
    <source>
        <dbReference type="PROSITE-ProRule" id="PRU00023"/>
    </source>
</evidence>
<dbReference type="SUPFAM" id="SSF48403">
    <property type="entry name" value="Ankyrin repeat"/>
    <property type="match status" value="1"/>
</dbReference>
<dbReference type="EMBL" id="KK100918">
    <property type="protein sequence ID" value="KIZ03080.1"/>
    <property type="molecule type" value="Genomic_DNA"/>
</dbReference>
<dbReference type="STRING" id="145388.A0A0D2MJ95"/>
<dbReference type="Gene3D" id="1.25.40.20">
    <property type="entry name" value="Ankyrin repeat-containing domain"/>
    <property type="match status" value="2"/>
</dbReference>
<gene>
    <name evidence="2" type="ORF">MNEG_4875</name>
</gene>
<accession>A0A0D2MJ95</accession>
<dbReference type="PANTHER" id="PTHR24121">
    <property type="entry name" value="NO MECHANORECEPTOR POTENTIAL C, ISOFORM D-RELATED"/>
    <property type="match status" value="1"/>
</dbReference>
<dbReference type="Pfam" id="PF13637">
    <property type="entry name" value="Ank_4"/>
    <property type="match status" value="1"/>
</dbReference>
<dbReference type="GeneID" id="25737752"/>
<dbReference type="Proteomes" id="UP000054498">
    <property type="component" value="Unassembled WGS sequence"/>
</dbReference>
<dbReference type="PROSITE" id="PS50088">
    <property type="entry name" value="ANK_REPEAT"/>
    <property type="match status" value="4"/>
</dbReference>
<proteinExistence type="predicted"/>